<dbReference type="RefSeq" id="WP_067511366.1">
    <property type="nucleotide sequence ID" value="NZ_QNRE01000006.1"/>
</dbReference>
<dbReference type="STRING" id="1210090.GCA_001613185_04635"/>
<comment type="caution">
    <text evidence="2">The sequence shown here is derived from an EMBL/GenBank/DDBJ whole genome shotgun (WGS) entry which is preliminary data.</text>
</comment>
<dbReference type="PANTHER" id="PTHR34704:SF1">
    <property type="entry name" value="ATPASE"/>
    <property type="match status" value="1"/>
</dbReference>
<dbReference type="Pfam" id="PF01637">
    <property type="entry name" value="ATPase_2"/>
    <property type="match status" value="1"/>
</dbReference>
<sequence length="491" mass="53320">MRKPDRLFDRVVEWDGLVSFASRPARTAQLGIVSGRRRMGKTYLLRALVERLGGFYFGATTATGGESLRQFGAAVAAFAGSEVPISFDNWDHAIAYLFGLGRDRADEPLLVVIDEFPYLVKAVPELPSLMQREIDRYQVEPSGIRVLLCGSALSVMGGLLASNAPLRGRAQLEMVVSPFGYRDAAQFWGVAADPPLAVQLHAVLGGTPAYRRQFLADDVPASLDDFDSWVSRTVLSPLSPLFREARYLLAEEAEIRDTALYHSVLAAVAQGNNTRGGIAGYIGRKAVDISHPLTVLEDCHLLVREQDVFRAGKSVYRITEPLINFYEAVMRPAWARLESGQARQVWARSKERFAAQVAGPHFEAMCREFMLGDGVELLGAEAVFGEVGCGIVPDPAARKQIQVDVAVKIPGDGGRSAAVAMLGEAKWGVTMGVGHVDRLARARELLAGSGVDTSNCRLACFSGAGFSDALRQRADQDSDVMLVGLAEMYAR</sequence>
<reference evidence="2 3" key="1">
    <citation type="submission" date="2018-06" db="EMBL/GenBank/DDBJ databases">
        <title>Genomic Encyclopedia of Type Strains, Phase IV (KMG-IV): sequencing the most valuable type-strain genomes for metagenomic binning, comparative biology and taxonomic classification.</title>
        <authorList>
            <person name="Goeker M."/>
        </authorList>
    </citation>
    <scope>NUCLEOTIDE SEQUENCE [LARGE SCALE GENOMIC DNA]</scope>
    <source>
        <strain evidence="2 3">DSM 44599</strain>
    </source>
</reference>
<dbReference type="EMBL" id="QNRE01000006">
    <property type="protein sequence ID" value="RBO90288.1"/>
    <property type="molecule type" value="Genomic_DNA"/>
</dbReference>
<dbReference type="Gene3D" id="3.40.50.300">
    <property type="entry name" value="P-loop containing nucleotide triphosphate hydrolases"/>
    <property type="match status" value="1"/>
</dbReference>
<evidence type="ECO:0000313" key="3">
    <source>
        <dbReference type="Proteomes" id="UP000252586"/>
    </source>
</evidence>
<dbReference type="PANTHER" id="PTHR34704">
    <property type="entry name" value="ATPASE"/>
    <property type="match status" value="1"/>
</dbReference>
<dbReference type="AlphaFoldDB" id="A0A366DM48"/>
<dbReference type="SUPFAM" id="SSF52540">
    <property type="entry name" value="P-loop containing nucleoside triphosphate hydrolases"/>
    <property type="match status" value="1"/>
</dbReference>
<dbReference type="GO" id="GO:0005524">
    <property type="term" value="F:ATP binding"/>
    <property type="evidence" value="ECO:0007669"/>
    <property type="project" value="InterPro"/>
</dbReference>
<protein>
    <recommendedName>
        <fullName evidence="1">ATPase domain-containing protein</fullName>
    </recommendedName>
</protein>
<accession>A0A366DM48</accession>
<dbReference type="Proteomes" id="UP000252586">
    <property type="component" value="Unassembled WGS sequence"/>
</dbReference>
<gene>
    <name evidence="2" type="ORF">DFR74_106173</name>
</gene>
<dbReference type="InterPro" id="IPR011579">
    <property type="entry name" value="ATPase_dom"/>
</dbReference>
<keyword evidence="3" id="KW-1185">Reference proteome</keyword>
<organism evidence="2 3">
    <name type="scientific">Nocardia puris</name>
    <dbReference type="NCBI Taxonomy" id="208602"/>
    <lineage>
        <taxon>Bacteria</taxon>
        <taxon>Bacillati</taxon>
        <taxon>Actinomycetota</taxon>
        <taxon>Actinomycetes</taxon>
        <taxon>Mycobacteriales</taxon>
        <taxon>Nocardiaceae</taxon>
        <taxon>Nocardia</taxon>
    </lineage>
</organism>
<evidence type="ECO:0000313" key="2">
    <source>
        <dbReference type="EMBL" id="RBO90288.1"/>
    </source>
</evidence>
<dbReference type="OrthoDB" id="9813134at2"/>
<name>A0A366DM48_9NOCA</name>
<evidence type="ECO:0000259" key="1">
    <source>
        <dbReference type="Pfam" id="PF01637"/>
    </source>
</evidence>
<feature type="domain" description="ATPase" evidence="1">
    <location>
        <begin position="8"/>
        <end position="187"/>
    </location>
</feature>
<dbReference type="InterPro" id="IPR027417">
    <property type="entry name" value="P-loop_NTPase"/>
</dbReference>
<proteinExistence type="predicted"/>